<keyword evidence="1" id="KW-0732">Signal</keyword>
<gene>
    <name evidence="2" type="ORF">GCM10023235_59240</name>
</gene>
<dbReference type="RefSeq" id="WP_345699942.1">
    <property type="nucleotide sequence ID" value="NZ_BAABIS010000001.1"/>
</dbReference>
<evidence type="ECO:0000256" key="1">
    <source>
        <dbReference type="SAM" id="SignalP"/>
    </source>
</evidence>
<evidence type="ECO:0008006" key="4">
    <source>
        <dbReference type="Google" id="ProtNLM"/>
    </source>
</evidence>
<accession>A0ABP9EC50</accession>
<evidence type="ECO:0000313" key="3">
    <source>
        <dbReference type="Proteomes" id="UP001501752"/>
    </source>
</evidence>
<feature type="signal peptide" evidence="1">
    <location>
        <begin position="1"/>
        <end position="28"/>
    </location>
</feature>
<evidence type="ECO:0000313" key="2">
    <source>
        <dbReference type="EMBL" id="GAA4872365.1"/>
    </source>
</evidence>
<name>A0ABP9EC50_9ACTN</name>
<protein>
    <recommendedName>
        <fullName evidence="4">ATP/GTP-binding protein</fullName>
    </recommendedName>
</protein>
<feature type="chain" id="PRO_5047162541" description="ATP/GTP-binding protein" evidence="1">
    <location>
        <begin position="29"/>
        <end position="316"/>
    </location>
</feature>
<keyword evidence="3" id="KW-1185">Reference proteome</keyword>
<comment type="caution">
    <text evidence="2">The sequence shown here is derived from an EMBL/GenBank/DDBJ whole genome shotgun (WGS) entry which is preliminary data.</text>
</comment>
<dbReference type="Proteomes" id="UP001501752">
    <property type="component" value="Unassembled WGS sequence"/>
</dbReference>
<sequence length="316" mass="33483">MLNSARRTVICLLLALCALAAPSATAFAEGPQPTVRPCAQHDVCVGISPGPGTPAPGHTVPGGGGGGGDGVVPMCSWNGQQWPCWDDDLGWFSTDDGCYYIASAPQPPAGDPAWAGHQPSDGAVYEVNCRGTGGQLTPKPVQFFADPPVAPRPLVRPRDLMNQVIDQWGFLPPALHAAPGDTAVVGSPVWLWYDRTDRTYGDRTNSLSGGGLTVTVKATRTPVTWTVDDGSGSFTCTDATTPYSKDLPASATAPCSHTFKVSSARARDQKFNLTARYDWHIEATRSDTGAKFADFLIRMEGAQIVTLRVAEVQVLN</sequence>
<dbReference type="EMBL" id="BAABIS010000001">
    <property type="protein sequence ID" value="GAA4872365.1"/>
    <property type="molecule type" value="Genomic_DNA"/>
</dbReference>
<organism evidence="2 3">
    <name type="scientific">Kitasatospora terrestris</name>
    <dbReference type="NCBI Taxonomy" id="258051"/>
    <lineage>
        <taxon>Bacteria</taxon>
        <taxon>Bacillati</taxon>
        <taxon>Actinomycetota</taxon>
        <taxon>Actinomycetes</taxon>
        <taxon>Kitasatosporales</taxon>
        <taxon>Streptomycetaceae</taxon>
        <taxon>Kitasatospora</taxon>
    </lineage>
</organism>
<proteinExistence type="predicted"/>
<reference evidence="3" key="1">
    <citation type="journal article" date="2019" name="Int. J. Syst. Evol. Microbiol.">
        <title>The Global Catalogue of Microorganisms (GCM) 10K type strain sequencing project: providing services to taxonomists for standard genome sequencing and annotation.</title>
        <authorList>
            <consortium name="The Broad Institute Genomics Platform"/>
            <consortium name="The Broad Institute Genome Sequencing Center for Infectious Disease"/>
            <person name="Wu L."/>
            <person name="Ma J."/>
        </authorList>
    </citation>
    <scope>NUCLEOTIDE SEQUENCE [LARGE SCALE GENOMIC DNA]</scope>
    <source>
        <strain evidence="3">JCM 13006</strain>
    </source>
</reference>